<dbReference type="EMBL" id="JACIDM010000001">
    <property type="protein sequence ID" value="MBB4081416.1"/>
    <property type="molecule type" value="Genomic_DNA"/>
</dbReference>
<accession>A0A7W6JA86</accession>
<organism evidence="1 2">
    <name type="scientific">Brevundimonas lenta</name>
    <dbReference type="NCBI Taxonomy" id="424796"/>
    <lineage>
        <taxon>Bacteria</taxon>
        <taxon>Pseudomonadati</taxon>
        <taxon>Pseudomonadota</taxon>
        <taxon>Alphaproteobacteria</taxon>
        <taxon>Caulobacterales</taxon>
        <taxon>Caulobacteraceae</taxon>
        <taxon>Brevundimonas</taxon>
    </lineage>
</organism>
<sequence length="143" mass="16144">MPEFPEPTFPIALKTGQMLSFTGRKNPEALWNQHVWVYESDAAKPDQPTMRRTNDFGIDYVFGPKPGNEKKEVRFHLRHTRHDTGQDNGSRVVVTGKAPRWVLICHDAWGDDKWDYMLEINLLSAVASLDAGGVFELDTASSA</sequence>
<dbReference type="Proteomes" id="UP000529946">
    <property type="component" value="Unassembled WGS sequence"/>
</dbReference>
<dbReference type="RefSeq" id="WP_183202039.1">
    <property type="nucleotide sequence ID" value="NZ_BAAAER010000002.1"/>
</dbReference>
<proteinExistence type="predicted"/>
<dbReference type="AlphaFoldDB" id="A0A7W6JA86"/>
<evidence type="ECO:0000313" key="2">
    <source>
        <dbReference type="Proteomes" id="UP000529946"/>
    </source>
</evidence>
<reference evidence="1 2" key="1">
    <citation type="submission" date="2020-08" db="EMBL/GenBank/DDBJ databases">
        <title>Genomic Encyclopedia of Type Strains, Phase IV (KMG-IV): sequencing the most valuable type-strain genomes for metagenomic binning, comparative biology and taxonomic classification.</title>
        <authorList>
            <person name="Goeker M."/>
        </authorList>
    </citation>
    <scope>NUCLEOTIDE SEQUENCE [LARGE SCALE GENOMIC DNA]</scope>
    <source>
        <strain evidence="1 2">DSM 23960</strain>
    </source>
</reference>
<keyword evidence="2" id="KW-1185">Reference proteome</keyword>
<evidence type="ECO:0000313" key="1">
    <source>
        <dbReference type="EMBL" id="MBB4081416.1"/>
    </source>
</evidence>
<name>A0A7W6JA86_9CAUL</name>
<comment type="caution">
    <text evidence="1">The sequence shown here is derived from an EMBL/GenBank/DDBJ whole genome shotgun (WGS) entry which is preliminary data.</text>
</comment>
<gene>
    <name evidence="1" type="ORF">GGR12_000255</name>
</gene>
<protein>
    <submittedName>
        <fullName evidence="1">Uncharacterized protein</fullName>
    </submittedName>
</protein>